<evidence type="ECO:0000256" key="2">
    <source>
        <dbReference type="ARBA" id="ARBA00022980"/>
    </source>
</evidence>
<dbReference type="GO" id="GO:0003735">
    <property type="term" value="F:structural constituent of ribosome"/>
    <property type="evidence" value="ECO:0007669"/>
    <property type="project" value="InterPro"/>
</dbReference>
<organism evidence="6 7">
    <name type="scientific">Butyricicoccus pullicaecorum</name>
    <dbReference type="NCBI Taxonomy" id="501571"/>
    <lineage>
        <taxon>Bacteria</taxon>
        <taxon>Bacillati</taxon>
        <taxon>Bacillota</taxon>
        <taxon>Clostridia</taxon>
        <taxon>Eubacteriales</taxon>
        <taxon>Butyricicoccaceae</taxon>
        <taxon>Butyricicoccus</taxon>
    </lineage>
</organism>
<evidence type="ECO:0000256" key="1">
    <source>
        <dbReference type="ARBA" id="ARBA00008889"/>
    </source>
</evidence>
<dbReference type="Proteomes" id="UP000195897">
    <property type="component" value="Unassembled WGS sequence"/>
</dbReference>
<dbReference type="InterPro" id="IPR002363">
    <property type="entry name" value="Ribosomal_uL10_CS_bac"/>
</dbReference>
<comment type="function">
    <text evidence="5">Forms part of the ribosomal stalk, playing a central role in the interaction of the ribosome with GTP-bound translation factors.</text>
</comment>
<dbReference type="InterPro" id="IPR022973">
    <property type="entry name" value="Ribosomal_uL10_bac"/>
</dbReference>
<comment type="subunit">
    <text evidence="5">Part of the ribosomal stalk of the 50S ribosomal subunit. The N-terminus interacts with L11 and the large rRNA to form the base of the stalk. The C-terminus forms an elongated spine to which L12 dimers bind in a sequential fashion forming a multimeric L10(L12)X complex.</text>
</comment>
<comment type="caution">
    <text evidence="6">The sequence shown here is derived from an EMBL/GenBank/DDBJ whole genome shotgun (WGS) entry which is preliminary data.</text>
</comment>
<dbReference type="AlphaFoldDB" id="A0A1Y4LCT8"/>
<dbReference type="SUPFAM" id="SSF160369">
    <property type="entry name" value="Ribosomal protein L10-like"/>
    <property type="match status" value="1"/>
</dbReference>
<dbReference type="PROSITE" id="PS01109">
    <property type="entry name" value="RIBOSOMAL_L10"/>
    <property type="match status" value="1"/>
</dbReference>
<evidence type="ECO:0000256" key="5">
    <source>
        <dbReference type="HAMAP-Rule" id="MF_00362"/>
    </source>
</evidence>
<keyword evidence="2 5" id="KW-0689">Ribosomal protein</keyword>
<dbReference type="HAMAP" id="MF_00362">
    <property type="entry name" value="Ribosomal_uL10"/>
    <property type="match status" value="1"/>
</dbReference>
<sequence length="184" mass="19946">MPNAKVLEEKKALVASLVEKIKNSPAGVLVDYKGITVEDDTKLRRELRAAGVEYAVVKNTMLRFAAKELGFDAFEEHLNGTTALAISTTDDVVAPAKILNEYAKKHDNFKIKAGYLEGEAIPVAEVMKLAEMPSKEGLIAQVLYGFNFPITQLVIALDNIAKKTEDGEALVSTLVAPKEEAAAE</sequence>
<dbReference type="GO" id="GO:0070180">
    <property type="term" value="F:large ribosomal subunit rRNA binding"/>
    <property type="evidence" value="ECO:0007669"/>
    <property type="project" value="UniProtKB-UniRule"/>
</dbReference>
<evidence type="ECO:0000256" key="4">
    <source>
        <dbReference type="ARBA" id="ARBA00035202"/>
    </source>
</evidence>
<protein>
    <recommendedName>
        <fullName evidence="4 5">Large ribosomal subunit protein uL10</fullName>
    </recommendedName>
</protein>
<dbReference type="GO" id="GO:0015934">
    <property type="term" value="C:large ribosomal subunit"/>
    <property type="evidence" value="ECO:0007669"/>
    <property type="project" value="InterPro"/>
</dbReference>
<dbReference type="NCBIfam" id="NF000955">
    <property type="entry name" value="PRK00099.1-1"/>
    <property type="match status" value="1"/>
</dbReference>
<dbReference type="Gene3D" id="6.10.250.290">
    <property type="match status" value="1"/>
</dbReference>
<accession>A0A1Y4LCT8</accession>
<dbReference type="RefSeq" id="WP_016148169.1">
    <property type="nucleotide sequence ID" value="NZ_CABKSA010000002.1"/>
</dbReference>
<name>A0A1Y4LCT8_9FIRM</name>
<dbReference type="InterPro" id="IPR043141">
    <property type="entry name" value="Ribosomal_uL10-like_sf"/>
</dbReference>
<dbReference type="InterPro" id="IPR001790">
    <property type="entry name" value="Ribosomal_uL10"/>
</dbReference>
<gene>
    <name evidence="5" type="primary">rplJ</name>
    <name evidence="6" type="ORF">B5F17_01140</name>
</gene>
<keyword evidence="5" id="KW-0699">rRNA-binding</keyword>
<dbReference type="PANTHER" id="PTHR11560">
    <property type="entry name" value="39S RIBOSOMAL PROTEIN L10, MITOCHONDRIAL"/>
    <property type="match status" value="1"/>
</dbReference>
<dbReference type="CDD" id="cd05797">
    <property type="entry name" value="Ribosomal_L10"/>
    <property type="match status" value="1"/>
</dbReference>
<proteinExistence type="inferred from homology"/>
<reference evidence="7" key="1">
    <citation type="submission" date="2017-04" db="EMBL/GenBank/DDBJ databases">
        <title>Function of individual gut microbiota members based on whole genome sequencing of pure cultures obtained from chicken caecum.</title>
        <authorList>
            <person name="Medvecky M."/>
            <person name="Cejkova D."/>
            <person name="Polansky O."/>
            <person name="Karasova D."/>
            <person name="Kubasova T."/>
            <person name="Cizek A."/>
            <person name="Rychlik I."/>
        </authorList>
    </citation>
    <scope>NUCLEOTIDE SEQUENCE [LARGE SCALE GENOMIC DNA]</scope>
    <source>
        <strain evidence="7">An180</strain>
    </source>
</reference>
<comment type="similarity">
    <text evidence="1 5">Belongs to the universal ribosomal protein uL10 family.</text>
</comment>
<keyword evidence="5" id="KW-0694">RNA-binding</keyword>
<dbReference type="Gene3D" id="3.30.70.1730">
    <property type="match status" value="1"/>
</dbReference>
<dbReference type="EMBL" id="NFKK01000001">
    <property type="protein sequence ID" value="OUP54536.1"/>
    <property type="molecule type" value="Genomic_DNA"/>
</dbReference>
<evidence type="ECO:0000256" key="3">
    <source>
        <dbReference type="ARBA" id="ARBA00023274"/>
    </source>
</evidence>
<keyword evidence="3 5" id="KW-0687">Ribonucleoprotein</keyword>
<evidence type="ECO:0000313" key="6">
    <source>
        <dbReference type="EMBL" id="OUP54536.1"/>
    </source>
</evidence>
<evidence type="ECO:0000313" key="7">
    <source>
        <dbReference type="Proteomes" id="UP000195897"/>
    </source>
</evidence>
<dbReference type="GO" id="GO:0006412">
    <property type="term" value="P:translation"/>
    <property type="evidence" value="ECO:0007669"/>
    <property type="project" value="UniProtKB-UniRule"/>
</dbReference>
<dbReference type="InterPro" id="IPR047865">
    <property type="entry name" value="Ribosomal_uL10_bac_type"/>
</dbReference>
<dbReference type="Pfam" id="PF00466">
    <property type="entry name" value="Ribosomal_L10"/>
    <property type="match status" value="1"/>
</dbReference>